<comment type="caution">
    <text evidence="1">The sequence shown here is derived from an EMBL/GenBank/DDBJ whole genome shotgun (WGS) entry which is preliminary data.</text>
</comment>
<reference evidence="1" key="1">
    <citation type="submission" date="2024-12" db="EMBL/GenBank/DDBJ databases">
        <authorList>
            <person name="Wu N."/>
        </authorList>
    </citation>
    <scope>NUCLEOTIDE SEQUENCE</scope>
    <source>
        <strain evidence="1">P15</strain>
    </source>
</reference>
<keyword evidence="2" id="KW-1185">Reference proteome</keyword>
<dbReference type="Proteomes" id="UP001631969">
    <property type="component" value="Unassembled WGS sequence"/>
</dbReference>
<proteinExistence type="predicted"/>
<evidence type="ECO:0000313" key="1">
    <source>
        <dbReference type="EMBL" id="MFM9328666.1"/>
    </source>
</evidence>
<gene>
    <name evidence="1" type="ORF">ACI1P1_10235</name>
</gene>
<protein>
    <submittedName>
        <fullName evidence="1">Spore germination protein</fullName>
    </submittedName>
</protein>
<sequence>MRYFTFKGRKRKASGTQESPPGAAPQKAAKSTAKQTPNSASKSGPKPKPTQIGKWEAAIVAMKGMFRDCSDVVYHEILFSHGVKGCVIFIDGIVKTEEIGNHALLPLLGLEDVPTQPAELERQALMVPQTSRCATYEEAAEAVLSGNAVLFVQNREEAIILHIRGGNRRGVEEPQTESVIRGPREGFVENLRTNTALLRFKIKSAKLKMKTMVIGEQTKTTVVLSYMEGIIDPKLVEEAMKRLSEIRIDGILESGYIEEMIEDQPLSPFPQLQYTERPDAASAALLEGRFAIFVDGTPFVLIGPVTFWQFMQASEDYYERYIIGNLIRWLRIFFSAVALYLPALYVAVTTYHQDMLPTNLLLSIAAARETIPFPAIVEALIMEVAFEALREAGIRLPRTVGQAVSILGALVIGQAAVQAGIVSAPMVIVVSLTGIASFTIPRFNMAISVRMLRFPLMILAGVFGLFGIIIGTVLIAVHLCSLRSFGVPYLSGIAPYDPKEQKDILVRAPWWKMDSRPGTFSPLNRRRLGQAGSSAKKRGGGTP</sequence>
<dbReference type="EMBL" id="JBJURJ010000006">
    <property type="protein sequence ID" value="MFM9328666.1"/>
    <property type="molecule type" value="Genomic_DNA"/>
</dbReference>
<organism evidence="1 2">
    <name type="scientific">Paenibacillus mesotrionivorans</name>
    <dbReference type="NCBI Taxonomy" id="3160968"/>
    <lineage>
        <taxon>Bacteria</taxon>
        <taxon>Bacillati</taxon>
        <taxon>Bacillota</taxon>
        <taxon>Bacilli</taxon>
        <taxon>Bacillales</taxon>
        <taxon>Paenibacillaceae</taxon>
        <taxon>Paenibacillus</taxon>
    </lineage>
</organism>
<accession>A0ACC7NY82</accession>
<name>A0ACC7NY82_9BACL</name>
<evidence type="ECO:0000313" key="2">
    <source>
        <dbReference type="Proteomes" id="UP001631969"/>
    </source>
</evidence>